<dbReference type="EMBL" id="CATOUU010001007">
    <property type="protein sequence ID" value="CAI9966536.1"/>
    <property type="molecule type" value="Genomic_DNA"/>
</dbReference>
<dbReference type="Proteomes" id="UP001642409">
    <property type="component" value="Unassembled WGS sequence"/>
</dbReference>
<name>A0AA86UVQ0_9EUKA</name>
<dbReference type="EMBL" id="CAXDID020000123">
    <property type="protein sequence ID" value="CAL6032720.1"/>
    <property type="molecule type" value="Genomic_DNA"/>
</dbReference>
<dbReference type="AlphaFoldDB" id="A0AA86UVQ0"/>
<evidence type="ECO:0000313" key="1">
    <source>
        <dbReference type="EMBL" id="CAI9916658.1"/>
    </source>
</evidence>
<proteinExistence type="predicted"/>
<accession>A0AA86UVQ0</accession>
<evidence type="ECO:0000313" key="5">
    <source>
        <dbReference type="Proteomes" id="UP001642409"/>
    </source>
</evidence>
<sequence>MLKFGERINVMNNQNEQNNAIIINIEQPDIIQLNILAFSTYDNFSIENIEIFEDQEIDYQTINPYALIALEKSNESCSDQIKQLQLMSKQIWISRKFYKQAICQSGYQFKSIDDLVQNNLSSNLNDDSITFTK</sequence>
<reference evidence="3 5" key="2">
    <citation type="submission" date="2024-07" db="EMBL/GenBank/DDBJ databases">
        <authorList>
            <person name="Akdeniz Z."/>
        </authorList>
    </citation>
    <scope>NUCLEOTIDE SEQUENCE [LARGE SCALE GENOMIC DNA]</scope>
</reference>
<comment type="caution">
    <text evidence="2">The sequence shown here is derived from an EMBL/GenBank/DDBJ whole genome shotgun (WGS) entry which is preliminary data.</text>
</comment>
<evidence type="ECO:0000313" key="3">
    <source>
        <dbReference type="EMBL" id="CAL6006179.1"/>
    </source>
</evidence>
<organism evidence="2">
    <name type="scientific">Hexamita inflata</name>
    <dbReference type="NCBI Taxonomy" id="28002"/>
    <lineage>
        <taxon>Eukaryota</taxon>
        <taxon>Metamonada</taxon>
        <taxon>Diplomonadida</taxon>
        <taxon>Hexamitidae</taxon>
        <taxon>Hexamitinae</taxon>
        <taxon>Hexamita</taxon>
    </lineage>
</organism>
<gene>
    <name evidence="3" type="ORF">HINF_LOCUS20033</name>
    <name evidence="4" type="ORF">HINF_LOCUS34623</name>
    <name evidence="1" type="ORF">HINF_LOCUS4303</name>
    <name evidence="2" type="ORF">HINF_LOCUS54181</name>
</gene>
<protein>
    <submittedName>
        <fullName evidence="3">Hypothetical_protein</fullName>
    </submittedName>
</protein>
<dbReference type="EMBL" id="CAXDID020000053">
    <property type="protein sequence ID" value="CAL6006179.1"/>
    <property type="molecule type" value="Genomic_DNA"/>
</dbReference>
<reference evidence="2" key="1">
    <citation type="submission" date="2023-06" db="EMBL/GenBank/DDBJ databases">
        <authorList>
            <person name="Kurt Z."/>
        </authorList>
    </citation>
    <scope>NUCLEOTIDE SEQUENCE</scope>
</reference>
<dbReference type="EMBL" id="CATOUU010000108">
    <property type="protein sequence ID" value="CAI9916658.1"/>
    <property type="molecule type" value="Genomic_DNA"/>
</dbReference>
<evidence type="ECO:0000313" key="2">
    <source>
        <dbReference type="EMBL" id="CAI9966536.1"/>
    </source>
</evidence>
<evidence type="ECO:0000313" key="4">
    <source>
        <dbReference type="EMBL" id="CAL6032720.1"/>
    </source>
</evidence>
<keyword evidence="5" id="KW-1185">Reference proteome</keyword>